<dbReference type="EMBL" id="VIEB01000377">
    <property type="protein sequence ID" value="TQD93098.1"/>
    <property type="molecule type" value="Genomic_DNA"/>
</dbReference>
<keyword evidence="2" id="KW-1185">Reference proteome</keyword>
<dbReference type="Gene3D" id="1.25.40.20">
    <property type="entry name" value="Ankyrin repeat-containing domain"/>
    <property type="match status" value="1"/>
</dbReference>
<evidence type="ECO:0000313" key="2">
    <source>
        <dbReference type="Proteomes" id="UP000315295"/>
    </source>
</evidence>
<comment type="caution">
    <text evidence="1">The sequence shown here is derived from an EMBL/GenBank/DDBJ whole genome shotgun (WGS) entry which is preliminary data.</text>
</comment>
<dbReference type="Proteomes" id="UP000315295">
    <property type="component" value="Unassembled WGS sequence"/>
</dbReference>
<reference evidence="1 2" key="1">
    <citation type="journal article" date="2019" name="G3 (Bethesda)">
        <title>Sequencing of a Wild Apple (Malus baccata) Genome Unravels the Differences Between Cultivated and Wild Apple Species Regarding Disease Resistance and Cold Tolerance.</title>
        <authorList>
            <person name="Chen X."/>
        </authorList>
    </citation>
    <scope>NUCLEOTIDE SEQUENCE [LARGE SCALE GENOMIC DNA]</scope>
    <source>
        <strain evidence="2">cv. Shandingzi</strain>
        <tissue evidence="1">Leaves</tissue>
    </source>
</reference>
<protein>
    <submittedName>
        <fullName evidence="1">Uncharacterized protein</fullName>
    </submittedName>
</protein>
<accession>A0A540M324</accession>
<dbReference type="InterPro" id="IPR036770">
    <property type="entry name" value="Ankyrin_rpt-contain_sf"/>
</dbReference>
<name>A0A540M324_MALBA</name>
<organism evidence="1 2">
    <name type="scientific">Malus baccata</name>
    <name type="common">Siberian crab apple</name>
    <name type="synonym">Pyrus baccata</name>
    <dbReference type="NCBI Taxonomy" id="106549"/>
    <lineage>
        <taxon>Eukaryota</taxon>
        <taxon>Viridiplantae</taxon>
        <taxon>Streptophyta</taxon>
        <taxon>Embryophyta</taxon>
        <taxon>Tracheophyta</taxon>
        <taxon>Spermatophyta</taxon>
        <taxon>Magnoliopsida</taxon>
        <taxon>eudicotyledons</taxon>
        <taxon>Gunneridae</taxon>
        <taxon>Pentapetalae</taxon>
        <taxon>rosids</taxon>
        <taxon>fabids</taxon>
        <taxon>Rosales</taxon>
        <taxon>Rosaceae</taxon>
        <taxon>Amygdaloideae</taxon>
        <taxon>Maleae</taxon>
        <taxon>Malus</taxon>
    </lineage>
</organism>
<evidence type="ECO:0000313" key="1">
    <source>
        <dbReference type="EMBL" id="TQD93098.1"/>
    </source>
</evidence>
<dbReference type="SUPFAM" id="SSF48403">
    <property type="entry name" value="Ankyrin repeat"/>
    <property type="match status" value="1"/>
</dbReference>
<sequence length="289" mass="32282">MTTSVILTSKFSFSANKPVCHVYPTPPDHDATLGSVNLSDEDSSDEDFEATLESAMEEALSTRGAGHDEIQETFVKYVKSNDWDNAINFLRQHPQAATATIPDWPYTTALHYAIKERCSVRIIQQLVELMDNEHLEITDLFGCTALDWLINDCPEWVEAAECIVKKNLNIVTSVPSNRVPLVLVAQGMAKGERLARFLYSLTPHEQLNVSQAAHLISLGFHLERLDIVWDLIQRYPKLVITKDLDKNIPLVTLASNGSAFKSGSRLNLWEKLIYHGPSSLGMFKNAGTV</sequence>
<proteinExistence type="predicted"/>
<dbReference type="STRING" id="106549.A0A540M324"/>
<dbReference type="AlphaFoldDB" id="A0A540M324"/>
<gene>
    <name evidence="1" type="ORF">C1H46_021305</name>
</gene>